<name>A0A6H0Y5H9_9PEZI</name>
<feature type="transmembrane region" description="Helical" evidence="2">
    <location>
        <begin position="101"/>
        <end position="119"/>
    </location>
</feature>
<evidence type="ECO:0000256" key="1">
    <source>
        <dbReference type="SAM" id="MobiDB-lite"/>
    </source>
</evidence>
<dbReference type="OrthoDB" id="5397827at2759"/>
<dbReference type="AlphaFoldDB" id="A0A6H0Y5H9"/>
<keyword evidence="2" id="KW-0812">Transmembrane</keyword>
<protein>
    <submittedName>
        <fullName evidence="3">Uncharacterized protein</fullName>
    </submittedName>
</protein>
<dbReference type="Proteomes" id="UP000503462">
    <property type="component" value="Chromosome 5"/>
</dbReference>
<organism evidence="3 4">
    <name type="scientific">Peltaster fructicola</name>
    <dbReference type="NCBI Taxonomy" id="286661"/>
    <lineage>
        <taxon>Eukaryota</taxon>
        <taxon>Fungi</taxon>
        <taxon>Dikarya</taxon>
        <taxon>Ascomycota</taxon>
        <taxon>Pezizomycotina</taxon>
        <taxon>Dothideomycetes</taxon>
        <taxon>Dothideomycetes incertae sedis</taxon>
        <taxon>Peltaster</taxon>
    </lineage>
</organism>
<evidence type="ECO:0000313" key="3">
    <source>
        <dbReference type="EMBL" id="QIX02253.1"/>
    </source>
</evidence>
<keyword evidence="4" id="KW-1185">Reference proteome</keyword>
<evidence type="ECO:0000313" key="4">
    <source>
        <dbReference type="Proteomes" id="UP000503462"/>
    </source>
</evidence>
<dbReference type="EMBL" id="CP051143">
    <property type="protein sequence ID" value="QIX02253.1"/>
    <property type="molecule type" value="Genomic_DNA"/>
</dbReference>
<accession>A0A6H0Y5H9</accession>
<proteinExistence type="predicted"/>
<feature type="region of interest" description="Disordered" evidence="1">
    <location>
        <begin position="26"/>
        <end position="63"/>
    </location>
</feature>
<keyword evidence="2" id="KW-0472">Membrane</keyword>
<sequence>MAAIRSLAGASSFALHSRQLQGRLVPLVRTASTTSPPKPRLLEKPERFNPPSHGQRLKQKPKTYGAPLSEAAREAQKTKQYPHMMPPQGTFLHWFLTNRTIHTFITLGILLSLVFGTWFQNFVYTTPYKDLLPPNSMFFAHPYQFLRQYVEVYGLHTQWNTENVMEKRKASVDDVQKRAEYRKAHGLDAGDKAGMFGGWTAKTDAEMMGPGLKTGTADSNAAEINAVLEVPAVTELPSEPAPKKWLGIW</sequence>
<reference evidence="3 4" key="1">
    <citation type="journal article" date="2016" name="Sci. Rep.">
        <title>Peltaster fructicola genome reveals evolution from an invasive phytopathogen to an ectophytic parasite.</title>
        <authorList>
            <person name="Xu C."/>
            <person name="Chen H."/>
            <person name="Gleason M.L."/>
            <person name="Xu J.R."/>
            <person name="Liu H."/>
            <person name="Zhang R."/>
            <person name="Sun G."/>
        </authorList>
    </citation>
    <scope>NUCLEOTIDE SEQUENCE [LARGE SCALE GENOMIC DNA]</scope>
    <source>
        <strain evidence="3 4">LNHT1506</strain>
    </source>
</reference>
<gene>
    <name evidence="3" type="ORF">AMS68_007770</name>
</gene>
<keyword evidence="2" id="KW-1133">Transmembrane helix</keyword>
<evidence type="ECO:0000256" key="2">
    <source>
        <dbReference type="SAM" id="Phobius"/>
    </source>
</evidence>